<feature type="chain" id="PRO_5021844180" description="Tricorn protease homolog" evidence="10">
    <location>
        <begin position="25"/>
        <end position="1070"/>
    </location>
</feature>
<dbReference type="Pfam" id="PF14684">
    <property type="entry name" value="Tricorn_C1"/>
    <property type="match status" value="1"/>
</dbReference>
<evidence type="ECO:0000256" key="6">
    <source>
        <dbReference type="ARBA" id="ARBA00022825"/>
    </source>
</evidence>
<reference evidence="12 13" key="1">
    <citation type="submission" date="2019-07" db="EMBL/GenBank/DDBJ databases">
        <title>Whole genome shotgun sequence of Aliivibrio fischeri NBRC 101058.</title>
        <authorList>
            <person name="Hosoyama A."/>
            <person name="Uohara A."/>
            <person name="Ohji S."/>
            <person name="Ichikawa N."/>
        </authorList>
    </citation>
    <scope>NUCLEOTIDE SEQUENCE [LARGE SCALE GENOMIC DNA]</scope>
    <source>
        <strain evidence="12 13">NBRC 101058</strain>
    </source>
</reference>
<dbReference type="SUPFAM" id="SSF69304">
    <property type="entry name" value="Tricorn protease N-terminal domain"/>
    <property type="match status" value="1"/>
</dbReference>
<dbReference type="InterPro" id="IPR036034">
    <property type="entry name" value="PDZ_sf"/>
</dbReference>
<keyword evidence="6 7" id="KW-0720">Serine protease</keyword>
<evidence type="ECO:0000256" key="3">
    <source>
        <dbReference type="ARBA" id="ARBA00022490"/>
    </source>
</evidence>
<dbReference type="SUPFAM" id="SSF82171">
    <property type="entry name" value="DPP6 N-terminal domain-like"/>
    <property type="match status" value="1"/>
</dbReference>
<evidence type="ECO:0000256" key="4">
    <source>
        <dbReference type="ARBA" id="ARBA00022670"/>
    </source>
</evidence>
<dbReference type="RefSeq" id="WP_146864422.1">
    <property type="nucleotide sequence ID" value="NZ_BJTZ01000013.1"/>
</dbReference>
<dbReference type="InterPro" id="IPR012393">
    <property type="entry name" value="Tricorn_protease"/>
</dbReference>
<evidence type="ECO:0000256" key="8">
    <source>
        <dbReference type="PIRSR" id="PIRSR036421-1"/>
    </source>
</evidence>
<comment type="caution">
    <text evidence="12">The sequence shown here is derived from an EMBL/GenBank/DDBJ whole genome shotgun (WGS) entry which is preliminary data.</text>
</comment>
<comment type="subcellular location">
    <subcellularLocation>
        <location evidence="1 7">Cytoplasm</location>
    </subcellularLocation>
</comment>
<dbReference type="Pfam" id="PF26549">
    <property type="entry name" value="Tricorn_N"/>
    <property type="match status" value="1"/>
</dbReference>
<dbReference type="Gene3D" id="2.30.42.10">
    <property type="match status" value="1"/>
</dbReference>
<evidence type="ECO:0000256" key="2">
    <source>
        <dbReference type="ARBA" id="ARBA00008524"/>
    </source>
</evidence>
<dbReference type="GO" id="GO:0008236">
    <property type="term" value="F:serine-type peptidase activity"/>
    <property type="evidence" value="ECO:0007669"/>
    <property type="project" value="UniProtKB-UniRule"/>
</dbReference>
<dbReference type="PIRSF" id="PIRSF036421">
    <property type="entry name" value="Tricorn_protease"/>
    <property type="match status" value="1"/>
</dbReference>
<accession>A0A510UHZ0</accession>
<evidence type="ECO:0000256" key="9">
    <source>
        <dbReference type="PIRSR" id="PIRSR036421-3"/>
    </source>
</evidence>
<protein>
    <recommendedName>
        <fullName evidence="7">Tricorn protease homolog</fullName>
        <ecNumber evidence="7">3.4.21.-</ecNumber>
    </recommendedName>
</protein>
<name>A0A510UHZ0_ALIFS</name>
<dbReference type="SUPFAM" id="SSF52096">
    <property type="entry name" value="ClpP/crotonase"/>
    <property type="match status" value="1"/>
</dbReference>
<keyword evidence="4 7" id="KW-0645">Protease</keyword>
<dbReference type="InterPro" id="IPR011042">
    <property type="entry name" value="6-blade_b-propeller_TolB-like"/>
</dbReference>
<evidence type="ECO:0000259" key="11">
    <source>
        <dbReference type="SMART" id="SM00245"/>
    </source>
</evidence>
<feature type="domain" description="Tail specific protease" evidence="11">
    <location>
        <begin position="849"/>
        <end position="1044"/>
    </location>
</feature>
<dbReference type="Pfam" id="PF07676">
    <property type="entry name" value="PD40"/>
    <property type="match status" value="2"/>
</dbReference>
<sequence>MKLLRFAYVCLSFIIFTNTTSVYSQTSSTSSGWYRNVVISPDGDNIVFTYSGQIWIVGVQGGNAIPLTSESVYSSSPVWSPNGKHLAYQSNKYGEGDVFVIDMDSYRSFRLTYHGHNDTPFSFSADGKHVLFQSRRIGNGDSQVNNGAEGRASRLYSVPVHGGRVQIILESAVSSYSLSSKGDQALYTDFPSYIEQEWRKGEQSDAARNIWKYDTKSGEHTQLTTFRGEDRNAVFSNDEKSMYFLSERSGSFNIWKQSLTATENKAIQVTHHEKLPVRFLSISNQGDLAYGFDGQIWLKKRSSKLAQKVNVNIIKVWSNNNVVNVNLNNEITEVSVSPTAPEAAVVARGEIFIISLLTGESRRLTNTPQVEKNISFSSDGATLLYSSEREGNWDLFSSHIGKMDTSFLLAHQIIEQQLTDSLLDEIQPLFSPDNRRIAYRESMNTLKVMSIDDSSIVTLIDRHDMYSHYESDWFYQWSPNGKYIVSRDGNRLASNNIVLLDSYGKDKAISLSYSGFSQYHPQFSDDGDLVYWYSDKHSLIKLNGESVHQDIYSVALNKDIHTKLNLSEDQTWFIPPEEGPHPDNAIINKDNVHERVQRLTPYSMNIMASYLSSSHKELMVVNDHRGEVQLIRFNLISGQNDILFAQYLNDVRGVTFTPDRSMLLLFGNGLLKKIDLDSGVNDTVSFSLDAELDLNKEKHYLFNHFWRLTKNKFYDKGLHGVNWNWYKSAYSKHLNSIHNYTDFAHLLSELAGELNASHTGAEHLVYHSHWDNPASLGIIYDDEYRGKGAKVREVLTGGPTDFLGDRLKNGSIILSVNDVEIQENQSIYPLLNNLEGKVTRLSVLPSKGDKKQIIEVKPVSLFYEAELSYQRWVREREAITSELSYGNLGYVHIREMNDDSYHELMNKLFGEYRDKEGVIIDVRYNSGGDLHDQLMSVLSGERRMNAISRDSDYIASFPTKRWAKPSIMLANASSYSDGSMVPYSYQKEGIGKLIGERIPGSGTFVHYSIIQEPSLIYLLPQLGVRDEKGQWLENQEVIPNTLVYNSPSVIEQDVDKQLEVAIRELLLTLN</sequence>
<keyword evidence="10" id="KW-0732">Signal</keyword>
<dbReference type="CDD" id="cd07562">
    <property type="entry name" value="Peptidase_S41_TRI"/>
    <property type="match status" value="1"/>
</dbReference>
<dbReference type="GO" id="GO:0006508">
    <property type="term" value="P:proteolysis"/>
    <property type="evidence" value="ECO:0007669"/>
    <property type="project" value="UniProtKB-UniRule"/>
</dbReference>
<dbReference type="Proteomes" id="UP000321787">
    <property type="component" value="Unassembled WGS sequence"/>
</dbReference>
<dbReference type="AlphaFoldDB" id="A0A510UHZ0"/>
<dbReference type="Gene3D" id="3.90.226.10">
    <property type="entry name" value="2-enoyl-CoA Hydratase, Chain A, domain 1"/>
    <property type="match status" value="1"/>
</dbReference>
<dbReference type="EMBL" id="BJTZ01000013">
    <property type="protein sequence ID" value="GEK14167.1"/>
    <property type="molecule type" value="Genomic_DNA"/>
</dbReference>
<evidence type="ECO:0000256" key="5">
    <source>
        <dbReference type="ARBA" id="ARBA00022801"/>
    </source>
</evidence>
<dbReference type="Gene3D" id="2.120.10.30">
    <property type="entry name" value="TolB, C-terminal domain"/>
    <property type="match status" value="1"/>
</dbReference>
<comment type="function">
    <text evidence="7">Degrades oligopeptides.</text>
</comment>
<dbReference type="PANTHER" id="PTHR43253:SF1">
    <property type="entry name" value="TRICORN PROTEASE HOMOLOG 2-RELATED"/>
    <property type="match status" value="1"/>
</dbReference>
<evidence type="ECO:0000313" key="12">
    <source>
        <dbReference type="EMBL" id="GEK14167.1"/>
    </source>
</evidence>
<dbReference type="Gene3D" id="2.120.10.60">
    <property type="entry name" value="Tricorn protease N-terminal domain"/>
    <property type="match status" value="2"/>
</dbReference>
<feature type="active site" description="Charge relay system" evidence="8">
    <location>
        <position position="758"/>
    </location>
</feature>
<dbReference type="SMART" id="SM00245">
    <property type="entry name" value="TSPc"/>
    <property type="match status" value="1"/>
</dbReference>
<feature type="active site" description="Charge relay system" evidence="8">
    <location>
        <position position="1033"/>
    </location>
</feature>
<keyword evidence="5 7" id="KW-0378">Hydrolase</keyword>
<keyword evidence="3 7" id="KW-0963">Cytoplasm</keyword>
<dbReference type="InterPro" id="IPR029045">
    <property type="entry name" value="ClpP/crotonase-like_dom_sf"/>
</dbReference>
<evidence type="ECO:0000256" key="7">
    <source>
        <dbReference type="PIRNR" id="PIRNR036421"/>
    </source>
</evidence>
<evidence type="ECO:0000256" key="1">
    <source>
        <dbReference type="ARBA" id="ARBA00004496"/>
    </source>
</evidence>
<feature type="active site" description="Nucleophile" evidence="8">
    <location>
        <position position="976"/>
    </location>
</feature>
<dbReference type="Gene3D" id="3.30.750.44">
    <property type="match status" value="1"/>
</dbReference>
<comment type="similarity">
    <text evidence="2 7">Belongs to the peptidase S41B family.</text>
</comment>
<evidence type="ECO:0000313" key="13">
    <source>
        <dbReference type="Proteomes" id="UP000321787"/>
    </source>
</evidence>
<dbReference type="SUPFAM" id="SSF50156">
    <property type="entry name" value="PDZ domain-like"/>
    <property type="match status" value="1"/>
</dbReference>
<dbReference type="Pfam" id="PF03572">
    <property type="entry name" value="Peptidase_S41"/>
    <property type="match status" value="1"/>
</dbReference>
<dbReference type="InterPro" id="IPR011659">
    <property type="entry name" value="WD40"/>
</dbReference>
<feature type="signal peptide" evidence="10">
    <location>
        <begin position="1"/>
        <end position="24"/>
    </location>
</feature>
<dbReference type="GO" id="GO:0005737">
    <property type="term" value="C:cytoplasm"/>
    <property type="evidence" value="ECO:0007669"/>
    <property type="project" value="UniProtKB-SubCell"/>
</dbReference>
<proteinExistence type="inferred from homology"/>
<dbReference type="PANTHER" id="PTHR43253">
    <property type="entry name" value="TRICORN PROTEASE HOMOLOG 2-RELATED"/>
    <property type="match status" value="1"/>
</dbReference>
<dbReference type="EC" id="3.4.21.-" evidence="7"/>
<dbReference type="InterPro" id="IPR028204">
    <property type="entry name" value="Tricorn_C1"/>
</dbReference>
<feature type="site" description="Transition state stabilizer; via amide nitrogen" evidence="9">
    <location>
        <position position="977"/>
    </location>
</feature>
<dbReference type="InterPro" id="IPR005151">
    <property type="entry name" value="Tail-specific_protease"/>
</dbReference>
<evidence type="ECO:0000256" key="10">
    <source>
        <dbReference type="SAM" id="SignalP"/>
    </source>
</evidence>
<organism evidence="12 13">
    <name type="scientific">Aliivibrio fischeri</name>
    <name type="common">Vibrio fischeri</name>
    <dbReference type="NCBI Taxonomy" id="668"/>
    <lineage>
        <taxon>Bacteria</taxon>
        <taxon>Pseudomonadati</taxon>
        <taxon>Pseudomonadota</taxon>
        <taxon>Gammaproteobacteria</taxon>
        <taxon>Vibrionales</taxon>
        <taxon>Vibrionaceae</taxon>
        <taxon>Aliivibrio</taxon>
    </lineage>
</organism>
<gene>
    <name evidence="12" type="ORF">AFI02nite_22030</name>
</gene>